<evidence type="ECO:0000313" key="1">
    <source>
        <dbReference type="EMBL" id="STL56840.1"/>
    </source>
</evidence>
<evidence type="ECO:0000313" key="2">
    <source>
        <dbReference type="Proteomes" id="UP000254052"/>
    </source>
</evidence>
<gene>
    <name evidence="1" type="primary">cdgR_2</name>
    <name evidence="1" type="ORF">NCTC9962_04805</name>
</gene>
<accession>A0A377BAU0</accession>
<organism evidence="1 2">
    <name type="scientific">Escherichia coli</name>
    <dbReference type="NCBI Taxonomy" id="562"/>
    <lineage>
        <taxon>Bacteria</taxon>
        <taxon>Pseudomonadati</taxon>
        <taxon>Pseudomonadota</taxon>
        <taxon>Gammaproteobacteria</taxon>
        <taxon>Enterobacterales</taxon>
        <taxon>Enterobacteriaceae</taxon>
        <taxon>Escherichia</taxon>
    </lineage>
</organism>
<dbReference type="EMBL" id="UGED01000009">
    <property type="protein sequence ID" value="STL56840.1"/>
    <property type="molecule type" value="Genomic_DNA"/>
</dbReference>
<dbReference type="AlphaFoldDB" id="A0A377BAU0"/>
<dbReference type="Gene3D" id="3.20.20.450">
    <property type="entry name" value="EAL domain"/>
    <property type="match status" value="1"/>
</dbReference>
<name>A0A377BAU0_ECOLX</name>
<dbReference type="Proteomes" id="UP000254052">
    <property type="component" value="Unassembled WGS sequence"/>
</dbReference>
<sequence>MAIIFRAVGILKSCQHFFIQHKLFAWLNLTPQVATLLLERDNYAGELLKYPFIELLINENYPHLNEGKDNRGLLSLSQVYPLVLGNLGAGNSTMKAVFDGLFTRVMLDKSFIQQQITHRSFEPFIRAIQAQIPLVAIASSREALIRQKYCHRLPPFDFHALQGCLWPAVPINQITTLVQR</sequence>
<proteinExistence type="predicted"/>
<protein>
    <submittedName>
        <fullName evidence="1">Putative diguanylate phosphodiesterase</fullName>
    </submittedName>
</protein>
<reference evidence="1 2" key="1">
    <citation type="submission" date="2018-06" db="EMBL/GenBank/DDBJ databases">
        <authorList>
            <consortium name="Pathogen Informatics"/>
            <person name="Doyle S."/>
        </authorList>
    </citation>
    <scope>NUCLEOTIDE SEQUENCE [LARGE SCALE GENOMIC DNA]</scope>
    <source>
        <strain evidence="1 2">NCTC9962</strain>
    </source>
</reference>
<dbReference type="InterPro" id="IPR035919">
    <property type="entry name" value="EAL_sf"/>
</dbReference>